<evidence type="ECO:0000259" key="1">
    <source>
        <dbReference type="Pfam" id="PF13556"/>
    </source>
</evidence>
<keyword evidence="3" id="KW-1185">Reference proteome</keyword>
<comment type="caution">
    <text evidence="2">The sequence shown here is derived from an EMBL/GenBank/DDBJ whole genome shotgun (WGS) entry which is preliminary data.</text>
</comment>
<evidence type="ECO:0000313" key="3">
    <source>
        <dbReference type="Proteomes" id="UP001139384"/>
    </source>
</evidence>
<dbReference type="RefSeq" id="WP_234760575.1">
    <property type="nucleotide sequence ID" value="NZ_JAKEIP010000004.1"/>
</dbReference>
<feature type="domain" description="PucR C-terminal helix-turn-helix" evidence="1">
    <location>
        <begin position="267"/>
        <end position="322"/>
    </location>
</feature>
<accession>A0A9X1TIT6</accession>
<dbReference type="Proteomes" id="UP001139384">
    <property type="component" value="Unassembled WGS sequence"/>
</dbReference>
<dbReference type="InterPro" id="IPR025736">
    <property type="entry name" value="PucR_C-HTH_dom"/>
</dbReference>
<proteinExistence type="predicted"/>
<dbReference type="Gene3D" id="1.10.10.2840">
    <property type="entry name" value="PucR C-terminal helix-turn-helix domain"/>
    <property type="match status" value="1"/>
</dbReference>
<dbReference type="EMBL" id="JAKEIP010000004">
    <property type="protein sequence ID" value="MCF1592285.1"/>
    <property type="molecule type" value="Genomic_DNA"/>
</dbReference>
<evidence type="ECO:0000313" key="2">
    <source>
        <dbReference type="EMBL" id="MCF1592285.1"/>
    </source>
</evidence>
<sequence length="332" mass="35420">MRGLLLRLSALDAAAENAVRVIRFFDELMARRVDLETLTRETSKLAECPVGVAEDESQVPPGSTVRRLHGGNLVWLARPGDALPLDEILVERFALTAAVLLEHASVPSTGLGNAALVELALSAGAGEADRSRALRLLGIRPTATVTVLALRATPEQAKGVADTLGGHISELGRLHAVITSQPVTDLHGPVPAGVAPPGPGIEAPTAWRRARTALMFVRQEHRHAVRWGELGALAVLAERARPQDISEVPDIAALDRITAEPGGTETLEALTAFCDTGSVRKAAALIHRHHSTLAVRLEHAEKQLGFVIATPAGKRRLDLALLLRRLRESAEV</sequence>
<organism evidence="2 3">
    <name type="scientific">Streptomyces muensis</name>
    <dbReference type="NCBI Taxonomy" id="1077944"/>
    <lineage>
        <taxon>Bacteria</taxon>
        <taxon>Bacillati</taxon>
        <taxon>Actinomycetota</taxon>
        <taxon>Actinomycetes</taxon>
        <taxon>Kitasatosporales</taxon>
        <taxon>Streptomycetaceae</taxon>
        <taxon>Streptomyces</taxon>
    </lineage>
</organism>
<protein>
    <submittedName>
        <fullName evidence="2">Helix-turn-helix domain-containing protein</fullName>
    </submittedName>
</protein>
<gene>
    <name evidence="2" type="ORF">L0P92_01690</name>
</gene>
<name>A0A9X1TIT6_STRM4</name>
<reference evidence="2" key="1">
    <citation type="submission" date="2022-01" db="EMBL/GenBank/DDBJ databases">
        <title>Draft Genome Sequences of Seven Type Strains of the Genus Streptomyces.</title>
        <authorList>
            <person name="Aziz S."/>
            <person name="Coretto E."/>
            <person name="Chronakova A."/>
            <person name="Sproer C."/>
            <person name="Huber K."/>
            <person name="Nouioui I."/>
            <person name="Gross H."/>
        </authorList>
    </citation>
    <scope>NUCLEOTIDE SEQUENCE</scope>
    <source>
        <strain evidence="2">DSM 103493</strain>
    </source>
</reference>
<dbReference type="InterPro" id="IPR042070">
    <property type="entry name" value="PucR_C-HTH_sf"/>
</dbReference>
<dbReference type="Pfam" id="PF13556">
    <property type="entry name" value="HTH_30"/>
    <property type="match status" value="1"/>
</dbReference>
<dbReference type="AlphaFoldDB" id="A0A9X1TIT6"/>